<comment type="caution">
    <text evidence="1">The sequence shown here is derived from an EMBL/GenBank/DDBJ whole genome shotgun (WGS) entry which is preliminary data.</text>
</comment>
<sequence length="64" mass="6839">MDITRGDDFYEDDEPVENVKAAFERGTKGVTAPQRGFNLFVAVPSSDVVVVPDSMANAPVHASA</sequence>
<organism evidence="1 2">
    <name type="scientific">Kribbella orskensis</name>
    <dbReference type="NCBI Taxonomy" id="2512216"/>
    <lineage>
        <taxon>Bacteria</taxon>
        <taxon>Bacillati</taxon>
        <taxon>Actinomycetota</taxon>
        <taxon>Actinomycetes</taxon>
        <taxon>Propionibacteriales</taxon>
        <taxon>Kribbellaceae</taxon>
        <taxon>Kribbella</taxon>
    </lineage>
</organism>
<accession>A0ABY2BKK2</accession>
<evidence type="ECO:0000313" key="1">
    <source>
        <dbReference type="EMBL" id="TCO23121.1"/>
    </source>
</evidence>
<dbReference type="Proteomes" id="UP000295818">
    <property type="component" value="Unassembled WGS sequence"/>
</dbReference>
<gene>
    <name evidence="1" type="ORF">EV644_106430</name>
</gene>
<reference evidence="1 2" key="1">
    <citation type="journal article" date="2015" name="Stand. Genomic Sci.">
        <title>Genomic Encyclopedia of Bacterial and Archaeal Type Strains, Phase III: the genomes of soil and plant-associated and newly described type strains.</title>
        <authorList>
            <person name="Whitman W.B."/>
            <person name="Woyke T."/>
            <person name="Klenk H.P."/>
            <person name="Zhou Y."/>
            <person name="Lilburn T.G."/>
            <person name="Beck B.J."/>
            <person name="De Vos P."/>
            <person name="Vandamme P."/>
            <person name="Eisen J.A."/>
            <person name="Garrity G."/>
            <person name="Hugenholtz P."/>
            <person name="Kyrpides N.C."/>
        </authorList>
    </citation>
    <scope>NUCLEOTIDE SEQUENCE [LARGE SCALE GENOMIC DNA]</scope>
    <source>
        <strain evidence="1 2">VKM Ac-2538</strain>
    </source>
</reference>
<dbReference type="RefSeq" id="WP_132189795.1">
    <property type="nucleotide sequence ID" value="NZ_SLWM01000006.1"/>
</dbReference>
<keyword evidence="2" id="KW-1185">Reference proteome</keyword>
<protein>
    <submittedName>
        <fullName evidence="1">Uncharacterized protein</fullName>
    </submittedName>
</protein>
<dbReference type="EMBL" id="SLWM01000006">
    <property type="protein sequence ID" value="TCO23121.1"/>
    <property type="molecule type" value="Genomic_DNA"/>
</dbReference>
<proteinExistence type="predicted"/>
<evidence type="ECO:0000313" key="2">
    <source>
        <dbReference type="Proteomes" id="UP000295818"/>
    </source>
</evidence>
<name>A0ABY2BKK2_9ACTN</name>